<keyword evidence="7 19" id="KW-0479">Metal-binding</keyword>
<evidence type="ECO:0000256" key="10">
    <source>
        <dbReference type="ARBA" id="ARBA00022931"/>
    </source>
</evidence>
<dbReference type="GO" id="GO:0039502">
    <property type="term" value="P:symbiont-mediated suppression of host type I interferon-mediated signaling pathway"/>
    <property type="evidence" value="ECO:0007669"/>
    <property type="project" value="UniProtKB-UniRule"/>
</dbReference>
<dbReference type="HAMAP" id="MF_04006">
    <property type="entry name" value="HPV_E6"/>
    <property type="match status" value="1"/>
</dbReference>
<dbReference type="GO" id="GO:0006351">
    <property type="term" value="P:DNA-templated transcription"/>
    <property type="evidence" value="ECO:0007669"/>
    <property type="project" value="UniProtKB-UniRule"/>
</dbReference>
<dbReference type="FunFam" id="3.30.240.40:FF:000001">
    <property type="entry name" value="Protein E6"/>
    <property type="match status" value="1"/>
</dbReference>
<keyword evidence="11 19" id="KW-0805">Transcription regulation</keyword>
<evidence type="ECO:0000256" key="13">
    <source>
        <dbReference type="ARBA" id="ARBA00023159"/>
    </source>
</evidence>
<feature type="short sequence motif" description="PDZ-binding domain" evidence="19">
    <location>
        <begin position="146"/>
        <end position="148"/>
    </location>
</feature>
<evidence type="ECO:0000256" key="9">
    <source>
        <dbReference type="ARBA" id="ARBA00022833"/>
    </source>
</evidence>
<keyword evidence="17 19" id="KW-1119">Modulation of host cell apoptosis by virus</keyword>
<evidence type="ECO:0000256" key="11">
    <source>
        <dbReference type="ARBA" id="ARBA00023015"/>
    </source>
</evidence>
<dbReference type="GO" id="GO:0030165">
    <property type="term" value="F:PDZ domain binding"/>
    <property type="evidence" value="ECO:0007669"/>
    <property type="project" value="UniProtKB-UniRule"/>
</dbReference>
<evidence type="ECO:0000256" key="17">
    <source>
        <dbReference type="ARBA" id="ARBA00023323"/>
    </source>
</evidence>
<dbReference type="GO" id="GO:0006355">
    <property type="term" value="P:regulation of DNA-templated transcription"/>
    <property type="evidence" value="ECO:0007669"/>
    <property type="project" value="UniProtKB-UniRule"/>
</dbReference>
<keyword evidence="10 19" id="KW-1092">Inhibition of host IRF3 by virus</keyword>
<keyword evidence="13 19" id="KW-0010">Activator</keyword>
<dbReference type="Pfam" id="PF00518">
    <property type="entry name" value="E6"/>
    <property type="match status" value="1"/>
</dbReference>
<evidence type="ECO:0000256" key="2">
    <source>
        <dbReference type="ARBA" id="ARBA00022482"/>
    </source>
</evidence>
<dbReference type="SUPFAM" id="SSF161229">
    <property type="entry name" value="E6 C-terminal domain-like"/>
    <property type="match status" value="2"/>
</dbReference>
<evidence type="ECO:0000256" key="16">
    <source>
        <dbReference type="ARBA" id="ARBA00023280"/>
    </source>
</evidence>
<keyword evidence="9 19" id="KW-0862">Zinc</keyword>
<accession>A0A0N7I6S5</accession>
<sequence>MFFPNPEERPYKLPALCEEVNISIHEIELDCVYCERQLYRCEVYDFIFRDLCVVYRKGKPRGVCQPCLLFYSKVRQYRRYNHSVYGRTLENLTNKQLCNILIRCGKCQKPLCPLEKQRHVDENKRFHQIADQWTGRCTQCWRPSATVV</sequence>
<keyword evidence="4 19" id="KW-1048">Host nucleus</keyword>
<dbReference type="GO" id="GO:0042025">
    <property type="term" value="C:host cell nucleus"/>
    <property type="evidence" value="ECO:0007669"/>
    <property type="project" value="UniProtKB-SubCell"/>
</dbReference>
<comment type="subunit">
    <text evidence="18 19">Forms homodimers. Interacts with ubiquitin-protein ligase UBE3A/E6-AP and thus forms a complex with human TP53. Interacts with human NFX1 and MAGI3. Interacts with human IRF3; this interaction inhibits the establishment of antiviral state. Interacts with human TYK2; this interaction inhibits JAK-STAT activation by interferon alpha. Interacts with host DLG1; this interaction leads to the proteasomal degradation of DLG1.</text>
</comment>
<comment type="subcellular location">
    <subcellularLocation>
        <location evidence="19 20">Host cytoplasm</location>
    </subcellularLocation>
    <subcellularLocation>
        <location evidence="19 20">Host nucleus</location>
    </subcellularLocation>
</comment>
<evidence type="ECO:0000256" key="1">
    <source>
        <dbReference type="ARBA" id="ARBA00006346"/>
    </source>
</evidence>
<keyword evidence="16 19" id="KW-0899">Viral immunoevasion</keyword>
<evidence type="ECO:0000256" key="19">
    <source>
        <dbReference type="HAMAP-Rule" id="MF_04006"/>
    </source>
</evidence>
<dbReference type="Proteomes" id="UP000153192">
    <property type="component" value="Genome"/>
</dbReference>
<evidence type="ECO:0000313" key="21">
    <source>
        <dbReference type="EMBL" id="ALJ32422.1"/>
    </source>
</evidence>
<evidence type="ECO:0000256" key="4">
    <source>
        <dbReference type="ARBA" id="ARBA00022562"/>
    </source>
</evidence>
<keyword evidence="5 19" id="KW-0945">Host-virus interaction</keyword>
<comment type="similarity">
    <text evidence="1 20">Belongs to the papillomaviridae E6 protein family.</text>
</comment>
<dbReference type="GO" id="GO:0052150">
    <property type="term" value="P:symbiont-mediated perturbation of host apoptosis"/>
    <property type="evidence" value="ECO:0007669"/>
    <property type="project" value="UniProtKB-KW"/>
</dbReference>
<evidence type="ECO:0000256" key="7">
    <source>
        <dbReference type="ARBA" id="ARBA00022723"/>
    </source>
</evidence>
<keyword evidence="12 19" id="KW-0238">DNA-binding</keyword>
<evidence type="ECO:0000256" key="12">
    <source>
        <dbReference type="ARBA" id="ARBA00023125"/>
    </source>
</evidence>
<dbReference type="GO" id="GO:0030430">
    <property type="term" value="C:host cell cytoplasm"/>
    <property type="evidence" value="ECO:0007669"/>
    <property type="project" value="UniProtKB-SubCell"/>
</dbReference>
<dbReference type="EMBL" id="KF436807">
    <property type="protein sequence ID" value="ALJ32422.1"/>
    <property type="molecule type" value="Genomic_DNA"/>
</dbReference>
<keyword evidence="8 19" id="KW-0863">Zinc-finger</keyword>
<keyword evidence="3 19" id="KW-0244">Early protein</keyword>
<name>A0A0N7I6S5_HPV34</name>
<reference evidence="21 22" key="1">
    <citation type="journal article" date="2013" name="Virology">
        <title>Human papillomavirus genome variants.</title>
        <authorList>
            <person name="Burk R.D."/>
            <person name="Harari A."/>
            <person name="Chen Z."/>
        </authorList>
    </citation>
    <scope>NUCLEOTIDE SEQUENCE [LARGE SCALE GENOMIC DNA]</scope>
    <source>
        <strain evidence="21">Qv17930</strain>
    </source>
</reference>
<evidence type="ECO:0000256" key="6">
    <source>
        <dbReference type="ARBA" id="ARBA00022632"/>
    </source>
</evidence>
<evidence type="ECO:0000256" key="3">
    <source>
        <dbReference type="ARBA" id="ARBA00022518"/>
    </source>
</evidence>
<dbReference type="GO" id="GO:0003677">
    <property type="term" value="F:DNA binding"/>
    <property type="evidence" value="ECO:0007669"/>
    <property type="project" value="UniProtKB-UniRule"/>
</dbReference>
<proteinExistence type="inferred from homology"/>
<dbReference type="FunFam" id="3.30.240.40:FF:000002">
    <property type="entry name" value="Protein E6"/>
    <property type="match status" value="1"/>
</dbReference>
<evidence type="ECO:0000256" key="20">
    <source>
        <dbReference type="RuleBase" id="RU363123"/>
    </source>
</evidence>
<dbReference type="GO" id="GO:0008270">
    <property type="term" value="F:zinc ion binding"/>
    <property type="evidence" value="ECO:0007669"/>
    <property type="project" value="UniProtKB-KW"/>
</dbReference>
<organism evidence="21 22">
    <name type="scientific">Human papillomavirus type 34</name>
    <dbReference type="NCBI Taxonomy" id="333764"/>
    <lineage>
        <taxon>Viruses</taxon>
        <taxon>Monodnaviria</taxon>
        <taxon>Shotokuvirae</taxon>
        <taxon>Cossaviricota</taxon>
        <taxon>Papovaviricetes</taxon>
        <taxon>Zurhausenvirales</taxon>
        <taxon>Papillomaviridae</taxon>
        <taxon>Firstpapillomavirinae</taxon>
        <taxon>Alphapapillomavirus</taxon>
        <taxon>Alphapapillomavirus 11</taxon>
    </lineage>
</organism>
<comment type="function">
    <text evidence="19">Plays a major role in the induction and maintenance of cellular transformation. Acts mainly as an oncoprotein by stimulating the destruction of many host cell key regulatory proteins. E6 associates with host UBE3A/E6-AP ubiquitin-protein ligase, and inactivates tumor suppressors TP53 and TP73 by targeting them to the 26S proteasome for degradation. In turn, DNA damage and chromosomal instabilities increase and lead to cell proliferation and cancer development. The complex E6/E6AP targets several other substrates to degradation via the proteasome including host DLG1 or NFX-91, a repressor of human telomerase reverse transcriptase (hTERT). The resulting increased expression of hTERT prevents the shortening of telomere length leading to cell immortalization. Other cellular targets including BAK1, Fas-associated death domain-containing protein (FADD) and procaspase 8, are degraded by E6/E6AP causing inhibition of apoptosis. E6 also inhibits immune response by interacting with host IRF3 and TYK2. These interactions prevent IRF3 transcriptional activities and inhibit TYK2-mediated JAK-STAT activation by interferon alpha resulting in inhibition of the interferon signaling pathway.</text>
</comment>
<keyword evidence="2 19" id="KW-1113">Inhibition of host RLR pathway by virus</keyword>
<organismHost>
    <name type="scientific">Homo sapiens</name>
    <name type="common">Human</name>
    <dbReference type="NCBI Taxonomy" id="9606"/>
</organismHost>
<evidence type="ECO:0000256" key="15">
    <source>
        <dbReference type="ARBA" id="ARBA00023200"/>
    </source>
</evidence>
<dbReference type="Gene3D" id="3.30.240.40">
    <property type="entry name" value="E6 early regulatory protein"/>
    <property type="match status" value="2"/>
</dbReference>
<evidence type="ECO:0000256" key="18">
    <source>
        <dbReference type="ARBA" id="ARBA00065188"/>
    </source>
</evidence>
<keyword evidence="6 19" id="KW-1090">Inhibition of host innate immune response by virus</keyword>
<evidence type="ECO:0000256" key="14">
    <source>
        <dbReference type="ARBA" id="ARBA00023163"/>
    </source>
</evidence>
<evidence type="ECO:0000256" key="8">
    <source>
        <dbReference type="ARBA" id="ARBA00022771"/>
    </source>
</evidence>
<protein>
    <recommendedName>
        <fullName evidence="19 20">Protein E6</fullName>
    </recommendedName>
</protein>
<dbReference type="InterPro" id="IPR038575">
    <property type="entry name" value="E6_sf"/>
</dbReference>
<evidence type="ECO:0000256" key="5">
    <source>
        <dbReference type="ARBA" id="ARBA00022581"/>
    </source>
</evidence>
<feature type="zinc finger region" evidence="19">
    <location>
        <begin position="104"/>
        <end position="140"/>
    </location>
</feature>
<feature type="zinc finger region" evidence="19">
    <location>
        <begin position="31"/>
        <end position="67"/>
    </location>
</feature>
<dbReference type="GO" id="GO:0039648">
    <property type="term" value="P:symbiont-mediated perturbation of host ubiquitin-like protein modification"/>
    <property type="evidence" value="ECO:0007669"/>
    <property type="project" value="UniProtKB-UniRule"/>
</dbReference>
<evidence type="ECO:0000313" key="22">
    <source>
        <dbReference type="Proteomes" id="UP000153192"/>
    </source>
</evidence>
<gene>
    <name evidence="19 21" type="primary">E6</name>
</gene>
<comment type="miscellaneous">
    <text evidence="19">Belongs to the high risk human alphapapillomavirus family. The cancer-causing human papillomavirus E6 protein has a unique carboxy terminal PDZ domain containing substrate.</text>
</comment>
<keyword evidence="15 19" id="KW-1035">Host cytoplasm</keyword>
<keyword evidence="14 19" id="KW-0804">Transcription</keyword>
<dbReference type="GO" id="GO:0039548">
    <property type="term" value="P:symbiont-mediated suppression of host cytoplasmic pattern recognition receptor signaling pathway via inhibition of IRF3 activity"/>
    <property type="evidence" value="ECO:0007669"/>
    <property type="project" value="UniProtKB-UniRule"/>
</dbReference>
<dbReference type="InterPro" id="IPR001334">
    <property type="entry name" value="E6"/>
</dbReference>